<evidence type="ECO:0008006" key="3">
    <source>
        <dbReference type="Google" id="ProtNLM"/>
    </source>
</evidence>
<dbReference type="InterPro" id="IPR045865">
    <property type="entry name" value="ACT-like_dom_sf"/>
</dbReference>
<reference evidence="1 2" key="1">
    <citation type="submission" date="2016-09" db="EMBL/GenBank/DDBJ databases">
        <authorList>
            <person name="Capua I."/>
            <person name="De Benedictis P."/>
            <person name="Joannis T."/>
            <person name="Lombin L.H."/>
            <person name="Cattoli G."/>
        </authorList>
    </citation>
    <scope>NUCLEOTIDE SEQUENCE [LARGE SCALE GENOMIC DNA]</scope>
    <source>
        <strain evidence="1 2">GluBS11</strain>
    </source>
</reference>
<dbReference type="InterPro" id="IPR027271">
    <property type="entry name" value="Acetolactate_synth/TF_NikR_C"/>
</dbReference>
<accession>A0A1D3TVF2</accession>
<protein>
    <recommendedName>
        <fullName evidence="3">Iron-only hydrogenase system regulator</fullName>
    </recommendedName>
</protein>
<dbReference type="Gene3D" id="3.30.70.1150">
    <property type="entry name" value="ACT-like. Chain A, domain 2"/>
    <property type="match status" value="1"/>
</dbReference>
<organism evidence="1 2">
    <name type="scientific">Anaerobium acetethylicum</name>
    <dbReference type="NCBI Taxonomy" id="1619234"/>
    <lineage>
        <taxon>Bacteria</taxon>
        <taxon>Bacillati</taxon>
        <taxon>Bacillota</taxon>
        <taxon>Clostridia</taxon>
        <taxon>Lachnospirales</taxon>
        <taxon>Lachnospiraceae</taxon>
        <taxon>Anaerobium</taxon>
    </lineage>
</organism>
<proteinExistence type="predicted"/>
<dbReference type="EMBL" id="FMKA01000016">
    <property type="protein sequence ID" value="SCP98095.1"/>
    <property type="molecule type" value="Genomic_DNA"/>
</dbReference>
<dbReference type="STRING" id="1619234.SAMN05421730_101666"/>
<evidence type="ECO:0000313" key="2">
    <source>
        <dbReference type="Proteomes" id="UP000199315"/>
    </source>
</evidence>
<dbReference type="SUPFAM" id="SSF55021">
    <property type="entry name" value="ACT-like"/>
    <property type="match status" value="1"/>
</dbReference>
<gene>
    <name evidence="1" type="ORF">SAMN05421730_101666</name>
</gene>
<evidence type="ECO:0000313" key="1">
    <source>
        <dbReference type="EMBL" id="SCP98095.1"/>
    </source>
</evidence>
<dbReference type="OrthoDB" id="1121298at2"/>
<sequence length="83" mass="9264">MSKVILGIKVQERVNTVSEVQKLISKHACEITTRLGLHEATPDTCSTEGIIVLEFREGAEESAYELEKELTGYGHVNVQKMVF</sequence>
<dbReference type="Proteomes" id="UP000199315">
    <property type="component" value="Unassembled WGS sequence"/>
</dbReference>
<keyword evidence="2" id="KW-1185">Reference proteome</keyword>
<dbReference type="RefSeq" id="WP_091234927.1">
    <property type="nucleotide sequence ID" value="NZ_FMKA01000016.1"/>
</dbReference>
<name>A0A1D3TVF2_9FIRM</name>
<dbReference type="AlphaFoldDB" id="A0A1D3TVF2"/>